<gene>
    <name evidence="3" type="ORF">RDB_LOCUS95310</name>
</gene>
<dbReference type="PANTHER" id="PTHR33840">
    <property type="match status" value="1"/>
</dbReference>
<dbReference type="AlphaFoldDB" id="A0A8H3BSK1"/>
<dbReference type="Proteomes" id="UP000663888">
    <property type="component" value="Unassembled WGS sequence"/>
</dbReference>
<feature type="non-terminal residue" evidence="3">
    <location>
        <position position="662"/>
    </location>
</feature>
<feature type="domain" description="T6SS Phospholipase effector Tle1-like catalytic" evidence="2">
    <location>
        <begin position="7"/>
        <end position="260"/>
    </location>
</feature>
<organism evidence="3 4">
    <name type="scientific">Rhizoctonia solani</name>
    <dbReference type="NCBI Taxonomy" id="456999"/>
    <lineage>
        <taxon>Eukaryota</taxon>
        <taxon>Fungi</taxon>
        <taxon>Dikarya</taxon>
        <taxon>Basidiomycota</taxon>
        <taxon>Agaricomycotina</taxon>
        <taxon>Agaricomycetes</taxon>
        <taxon>Cantharellales</taxon>
        <taxon>Ceratobasidiaceae</taxon>
        <taxon>Rhizoctonia</taxon>
    </lineage>
</organism>
<name>A0A8H3BSK1_9AGAM</name>
<feature type="region of interest" description="Disordered" evidence="1">
    <location>
        <begin position="642"/>
        <end position="662"/>
    </location>
</feature>
<evidence type="ECO:0000313" key="3">
    <source>
        <dbReference type="EMBL" id="CAE6463830.1"/>
    </source>
</evidence>
<dbReference type="InterPro" id="IPR029058">
    <property type="entry name" value="AB_hydrolase_fold"/>
</dbReference>
<dbReference type="EMBL" id="CAJMWX010001057">
    <property type="protein sequence ID" value="CAE6463830.1"/>
    <property type="molecule type" value="Genomic_DNA"/>
</dbReference>
<dbReference type="OrthoDB" id="9805536at2759"/>
<sequence>SETKRARNLVVCVDGTSNKFSEKNTHVVKLQNCLKTDEYQKTYYGSGVGTFAKPSRSPVASFMQSVISVVDLCIAWGLKDGILDAYRWLADTYQPEDQIFLFGFSRGAYQVRVLAAMIECLGLIHAGNQKQIPHAWELYSSQKMDEQNDSTMISEFKRTLSRTVQIHFLGAWDTVSSVGVIRKKLLPSSMKNRHIKHFRHALALDERRVKFLPEFATDVSGGINTSKNVWFVGTHSDIGGMKNHTLSVYGAESLNWMLDEAKELGLELRRHDVQARLPPPKHPKFKDLGIWWIAECLPIRRASPKPGKELNYSWSPHLGKGRRLMNGHKLHWSVFASYQTGHRSLAVMKRSATSADQLNFEQIMEKQSEFCQDGYDNIEVLHLVQYIQKFAQDSDREDAYTVLTKILKFANAGKASIVWIYGGPELLVKIISMAGDDDITGSIYEGIVHAVLTPRYNNNWNNGTITRSQGTAINVELGPKNLLDIIDHVVLPRLHDLFKLCRSELQSAYSSRKSTAKFSVIPRSKISKPEQKSDGPFKLNAHARKSNWGMDEESIYIKEIPLLLMDPPKPKDQENKKDIAELSSLLAKKVVKFIGEASKQANGRQKLCDGDVMQKLLPWITHWNPQTEDVTPEMIATIKELAGDRTREKTPGFGSASENHMP</sequence>
<protein>
    <recommendedName>
        <fullName evidence="2">T6SS Phospholipase effector Tle1-like catalytic domain-containing protein</fullName>
    </recommendedName>
</protein>
<evidence type="ECO:0000256" key="1">
    <source>
        <dbReference type="SAM" id="MobiDB-lite"/>
    </source>
</evidence>
<proteinExistence type="predicted"/>
<dbReference type="Pfam" id="PF09994">
    <property type="entry name" value="T6SS_Tle1-like_cat"/>
    <property type="match status" value="1"/>
</dbReference>
<comment type="caution">
    <text evidence="3">The sequence shown here is derived from an EMBL/GenBank/DDBJ whole genome shotgun (WGS) entry which is preliminary data.</text>
</comment>
<evidence type="ECO:0000313" key="4">
    <source>
        <dbReference type="Proteomes" id="UP000663888"/>
    </source>
</evidence>
<feature type="non-terminal residue" evidence="3">
    <location>
        <position position="1"/>
    </location>
</feature>
<dbReference type="PANTHER" id="PTHR33840:SF2">
    <property type="entry name" value="TLE1 PHOSPHOLIPASE DOMAIN-CONTAINING PROTEIN"/>
    <property type="match status" value="1"/>
</dbReference>
<accession>A0A8H3BSK1</accession>
<evidence type="ECO:0000259" key="2">
    <source>
        <dbReference type="Pfam" id="PF09994"/>
    </source>
</evidence>
<reference evidence="3" key="1">
    <citation type="submission" date="2021-01" db="EMBL/GenBank/DDBJ databases">
        <authorList>
            <person name="Kaushik A."/>
        </authorList>
    </citation>
    <scope>NUCLEOTIDE SEQUENCE</scope>
    <source>
        <strain evidence="3">AG4-R118</strain>
    </source>
</reference>
<dbReference type="SUPFAM" id="SSF53474">
    <property type="entry name" value="alpha/beta-Hydrolases"/>
    <property type="match status" value="1"/>
</dbReference>
<dbReference type="InterPro" id="IPR018712">
    <property type="entry name" value="Tle1-like_cat"/>
</dbReference>